<dbReference type="GO" id="GO:0009904">
    <property type="term" value="P:chloroplast accumulation movement"/>
    <property type="evidence" value="ECO:0007669"/>
    <property type="project" value="TreeGrafter"/>
</dbReference>
<accession>A0A978W0B6</accession>
<evidence type="ECO:0000256" key="3">
    <source>
        <dbReference type="SAM" id="Coils"/>
    </source>
</evidence>
<keyword evidence="2 3" id="KW-0175">Coiled coil</keyword>
<organism evidence="5 6">
    <name type="scientific">Ziziphus jujuba var. spinosa</name>
    <dbReference type="NCBI Taxonomy" id="714518"/>
    <lineage>
        <taxon>Eukaryota</taxon>
        <taxon>Viridiplantae</taxon>
        <taxon>Streptophyta</taxon>
        <taxon>Embryophyta</taxon>
        <taxon>Tracheophyta</taxon>
        <taxon>Spermatophyta</taxon>
        <taxon>Magnoliopsida</taxon>
        <taxon>eudicotyledons</taxon>
        <taxon>Gunneridae</taxon>
        <taxon>Pentapetalae</taxon>
        <taxon>rosids</taxon>
        <taxon>fabids</taxon>
        <taxon>Rosales</taxon>
        <taxon>Rhamnaceae</taxon>
        <taxon>Paliureae</taxon>
        <taxon>Ziziphus</taxon>
    </lineage>
</organism>
<dbReference type="Proteomes" id="UP000813462">
    <property type="component" value="Unassembled WGS sequence"/>
</dbReference>
<dbReference type="GO" id="GO:0005829">
    <property type="term" value="C:cytosol"/>
    <property type="evidence" value="ECO:0007669"/>
    <property type="project" value="TreeGrafter"/>
</dbReference>
<evidence type="ECO:0000256" key="2">
    <source>
        <dbReference type="ARBA" id="ARBA00023054"/>
    </source>
</evidence>
<feature type="coiled-coil region" evidence="3">
    <location>
        <begin position="196"/>
        <end position="302"/>
    </location>
</feature>
<gene>
    <name evidence="5" type="ORF">FEM48_Zijuj01G0089500</name>
</gene>
<dbReference type="AlphaFoldDB" id="A0A978W0B6"/>
<dbReference type="OrthoDB" id="1933125at2759"/>
<reference evidence="5" key="1">
    <citation type="journal article" date="2021" name="Front. Plant Sci.">
        <title>Chromosome-Scale Genome Assembly for Chinese Sour Jujube and Insights Into Its Genome Evolution and Domestication Signature.</title>
        <authorList>
            <person name="Shen L.-Y."/>
            <person name="Luo H."/>
            <person name="Wang X.-L."/>
            <person name="Wang X.-M."/>
            <person name="Qiu X.-J."/>
            <person name="Liu H."/>
            <person name="Zhou S.-S."/>
            <person name="Jia K.-H."/>
            <person name="Nie S."/>
            <person name="Bao Y.-T."/>
            <person name="Zhang R.-G."/>
            <person name="Yun Q.-Z."/>
            <person name="Chai Y.-H."/>
            <person name="Lu J.-Y."/>
            <person name="Li Y."/>
            <person name="Zhao S.-W."/>
            <person name="Mao J.-F."/>
            <person name="Jia S.-G."/>
            <person name="Mao Y.-M."/>
        </authorList>
    </citation>
    <scope>NUCLEOTIDE SEQUENCE</scope>
    <source>
        <strain evidence="5">AT0</strain>
        <tissue evidence="5">Leaf</tissue>
    </source>
</reference>
<sequence>MANIRVKEYERSSSSSSPRAEVGEIDTRAPFQSVKAAVSLFGEVAVSRGKPTVKKSKLSSENVLDKETQFILVQKEINKLKQKLESAETTKSKALTELEKAKRTLQDLTTKLENVSQSKQSAIADAEAVKNRAKKLEVQKSQKAIGFEAWKMELEHARKEYTSTVFQLDASKQELTKIRQDFDAALEAKLAAFQQAAEAQRSAKMHSEKASELSKQIAAMQASIEQLKLAALQSQQEHAKIVEEKEAKLETYRTSKQEAENKLQSLKKEIEPEQTRNIEAELERATVEIEVAQEEMKKAHASEMDKVRIVTAELNEATKTLEEVAYEEGTLRSLVSSLNEELEVAKKEQAELKKKEMEVESMAAKLSAELENVKAEAELKANDVADKEKEISNEHNLKHQRLIEETKSAKRETEEMKNKIEELKREAEDYGKTAKETEKKRQIALEEAVAAKEAEKRALEEMKIVTERKESGQAADLEKSNKIKVSLEEFQSLSQKVAESENVAGKAEADAMVQIKAINERKNKTDKKLEANLKAIEEIKEATDLAVKKAEMAENAKTMVEGELRKWRTQEEQISEVDPQMS</sequence>
<proteinExistence type="inferred from homology"/>
<evidence type="ECO:0008006" key="7">
    <source>
        <dbReference type="Google" id="ProtNLM"/>
    </source>
</evidence>
<evidence type="ECO:0000313" key="6">
    <source>
        <dbReference type="Proteomes" id="UP000813462"/>
    </source>
</evidence>
<feature type="region of interest" description="Disordered" evidence="4">
    <location>
        <begin position="1"/>
        <end position="24"/>
    </location>
</feature>
<feature type="region of interest" description="Disordered" evidence="4">
    <location>
        <begin position="386"/>
        <end position="417"/>
    </location>
</feature>
<evidence type="ECO:0000256" key="1">
    <source>
        <dbReference type="ARBA" id="ARBA00005485"/>
    </source>
</evidence>
<dbReference type="PANTHER" id="PTHR32054:SF42">
    <property type="entry name" value="WEB FAMILY PROTEIN"/>
    <property type="match status" value="1"/>
</dbReference>
<dbReference type="Pfam" id="PF05701">
    <property type="entry name" value="WEMBL"/>
    <property type="match status" value="1"/>
</dbReference>
<dbReference type="InterPro" id="IPR008545">
    <property type="entry name" value="Web"/>
</dbReference>
<feature type="coiled-coil region" evidence="3">
    <location>
        <begin position="70"/>
        <end position="139"/>
    </location>
</feature>
<comment type="similarity">
    <text evidence="1">Belongs to the WEB family.</text>
</comment>
<evidence type="ECO:0000313" key="5">
    <source>
        <dbReference type="EMBL" id="KAH7545400.1"/>
    </source>
</evidence>
<dbReference type="EMBL" id="JAEACU010000001">
    <property type="protein sequence ID" value="KAH7545400.1"/>
    <property type="molecule type" value="Genomic_DNA"/>
</dbReference>
<name>A0A978W0B6_ZIZJJ</name>
<dbReference type="GO" id="GO:0009903">
    <property type="term" value="P:chloroplast avoidance movement"/>
    <property type="evidence" value="ECO:0007669"/>
    <property type="project" value="TreeGrafter"/>
</dbReference>
<evidence type="ECO:0000256" key="4">
    <source>
        <dbReference type="SAM" id="MobiDB-lite"/>
    </source>
</evidence>
<protein>
    <recommendedName>
        <fullName evidence="7">WEB family protein At1g12150-like</fullName>
    </recommendedName>
</protein>
<comment type="caution">
    <text evidence="5">The sequence shown here is derived from an EMBL/GenBank/DDBJ whole genome shotgun (WGS) entry which is preliminary data.</text>
</comment>
<dbReference type="PANTHER" id="PTHR32054">
    <property type="entry name" value="HEAVY CHAIN, PUTATIVE, EXPRESSED-RELATED-RELATED"/>
    <property type="match status" value="1"/>
</dbReference>
<feature type="compositionally biased region" description="Basic and acidic residues" evidence="4">
    <location>
        <begin position="1"/>
        <end position="11"/>
    </location>
</feature>